<keyword evidence="5 7" id="KW-0472">Membrane</keyword>
<evidence type="ECO:0000256" key="7">
    <source>
        <dbReference type="SAM" id="Phobius"/>
    </source>
</evidence>
<dbReference type="InterPro" id="IPR052528">
    <property type="entry name" value="Sugar_transport-like"/>
</dbReference>
<dbReference type="PANTHER" id="PTHR23526">
    <property type="entry name" value="INTEGRAL MEMBRANE TRANSPORT PROTEIN-RELATED"/>
    <property type="match status" value="1"/>
</dbReference>
<dbReference type="RefSeq" id="WP_131017031.1">
    <property type="nucleotide sequence ID" value="NZ_SIRE01000024.1"/>
</dbReference>
<dbReference type="Pfam" id="PF07690">
    <property type="entry name" value="MFS_1"/>
    <property type="match status" value="1"/>
</dbReference>
<proteinExistence type="predicted"/>
<dbReference type="InterPro" id="IPR036259">
    <property type="entry name" value="MFS_trans_sf"/>
</dbReference>
<feature type="transmembrane region" description="Helical" evidence="7">
    <location>
        <begin position="288"/>
        <end position="308"/>
    </location>
</feature>
<dbReference type="Proteomes" id="UP000293142">
    <property type="component" value="Unassembled WGS sequence"/>
</dbReference>
<keyword evidence="4 7" id="KW-1133">Transmembrane helix</keyword>
<dbReference type="GO" id="GO:0022857">
    <property type="term" value="F:transmembrane transporter activity"/>
    <property type="evidence" value="ECO:0007669"/>
    <property type="project" value="InterPro"/>
</dbReference>
<feature type="transmembrane region" description="Helical" evidence="7">
    <location>
        <begin position="170"/>
        <end position="192"/>
    </location>
</feature>
<feature type="transmembrane region" description="Helical" evidence="7">
    <location>
        <begin position="106"/>
        <end position="125"/>
    </location>
</feature>
<feature type="region of interest" description="Disordered" evidence="6">
    <location>
        <begin position="202"/>
        <end position="232"/>
    </location>
</feature>
<dbReference type="InterPro" id="IPR020846">
    <property type="entry name" value="MFS_dom"/>
</dbReference>
<evidence type="ECO:0000256" key="1">
    <source>
        <dbReference type="ARBA" id="ARBA00004651"/>
    </source>
</evidence>
<feature type="compositionally biased region" description="Polar residues" evidence="6">
    <location>
        <begin position="204"/>
        <end position="218"/>
    </location>
</feature>
<evidence type="ECO:0000256" key="4">
    <source>
        <dbReference type="ARBA" id="ARBA00022989"/>
    </source>
</evidence>
<feature type="transmembrane region" description="Helical" evidence="7">
    <location>
        <begin position="379"/>
        <end position="398"/>
    </location>
</feature>
<dbReference type="EMBL" id="SIRE01000024">
    <property type="protein sequence ID" value="TBL72462.1"/>
    <property type="molecule type" value="Genomic_DNA"/>
</dbReference>
<feature type="transmembrane region" description="Helical" evidence="7">
    <location>
        <begin position="320"/>
        <end position="343"/>
    </location>
</feature>
<keyword evidence="2" id="KW-0813">Transport</keyword>
<evidence type="ECO:0000256" key="3">
    <source>
        <dbReference type="ARBA" id="ARBA00022692"/>
    </source>
</evidence>
<evidence type="ECO:0000256" key="2">
    <source>
        <dbReference type="ARBA" id="ARBA00022448"/>
    </source>
</evidence>
<keyword evidence="3 7" id="KW-0812">Transmembrane</keyword>
<dbReference type="SUPFAM" id="SSF103473">
    <property type="entry name" value="MFS general substrate transporter"/>
    <property type="match status" value="1"/>
</dbReference>
<dbReference type="AlphaFoldDB" id="A0A4Q9DK76"/>
<evidence type="ECO:0000256" key="6">
    <source>
        <dbReference type="SAM" id="MobiDB-lite"/>
    </source>
</evidence>
<dbReference type="PROSITE" id="PS50850">
    <property type="entry name" value="MFS"/>
    <property type="match status" value="1"/>
</dbReference>
<evidence type="ECO:0000313" key="9">
    <source>
        <dbReference type="EMBL" id="TBL72462.1"/>
    </source>
</evidence>
<sequence>MKTEYKYLRENIRNSLWNGIAWSIGFNFVNPFIGVLAAQLGATNSDYALLSSIPALLTILLTLPASLVLARFRRQKRIVGVTILVCRFFYFLLVFVPWLGFSQVSALILLVGLYSATNMIISVAWQAMMGEIIPGEFRNQVFSGRNLWTGFTGMVVAFIAGWGIDRFPYPFGYQLAFSIGFLAALVEVWYFLKLRIPSEEQQEDQQTNSITANGQTEPSRAGTHRSQPDRGNSPLRSLWKGFISTYKLNVNAPYYLFCIAAIVFTFTWQAAWPVYLKVKVDLLHATNTMISINTIAGAIGALIGYRLWARIADRKGTAWTVFYSSFSLALTPFCWIFAPNMIWVNLYDFIGGVATAGFQQAVFNRLLEVTPSEGRQKALAAYTTLSQVSAVFAPIAGMQLFSTVSYDLCMFLIGGARILGSVCFLVILSRFIAKRIAANHRNRTAQNPHANV</sequence>
<dbReference type="InterPro" id="IPR011701">
    <property type="entry name" value="MFS"/>
</dbReference>
<dbReference type="OrthoDB" id="1704268at2"/>
<feature type="transmembrane region" description="Helical" evidence="7">
    <location>
        <begin position="146"/>
        <end position="164"/>
    </location>
</feature>
<organism evidence="9 10">
    <name type="scientific">Paenibacillus thalictri</name>
    <dbReference type="NCBI Taxonomy" id="2527873"/>
    <lineage>
        <taxon>Bacteria</taxon>
        <taxon>Bacillati</taxon>
        <taxon>Bacillota</taxon>
        <taxon>Bacilli</taxon>
        <taxon>Bacillales</taxon>
        <taxon>Paenibacillaceae</taxon>
        <taxon>Paenibacillus</taxon>
    </lineage>
</organism>
<feature type="transmembrane region" description="Helical" evidence="7">
    <location>
        <begin position="254"/>
        <end position="276"/>
    </location>
</feature>
<keyword evidence="10" id="KW-1185">Reference proteome</keyword>
<gene>
    <name evidence="9" type="ORF">EYB31_29225</name>
</gene>
<accession>A0A4Q9DK76</accession>
<dbReference type="PANTHER" id="PTHR23526:SF2">
    <property type="entry name" value="MAJOR FACILITATOR SUPERFAMILY (MFS) PROFILE DOMAIN-CONTAINING PROTEIN"/>
    <property type="match status" value="1"/>
</dbReference>
<feature type="transmembrane region" description="Helical" evidence="7">
    <location>
        <begin position="20"/>
        <end position="41"/>
    </location>
</feature>
<protein>
    <submittedName>
        <fullName evidence="9">MFS transporter</fullName>
    </submittedName>
</protein>
<feature type="transmembrane region" description="Helical" evidence="7">
    <location>
        <begin position="349"/>
        <end position="367"/>
    </location>
</feature>
<name>A0A4Q9DK76_9BACL</name>
<feature type="transmembrane region" description="Helical" evidence="7">
    <location>
        <begin position="410"/>
        <end position="433"/>
    </location>
</feature>
<reference evidence="9 10" key="1">
    <citation type="submission" date="2019-02" db="EMBL/GenBank/DDBJ databases">
        <title>Paenibacillus sp. nov., isolated from surface-sterilized tissue of Thalictrum simplex L.</title>
        <authorList>
            <person name="Tuo L."/>
        </authorList>
    </citation>
    <scope>NUCLEOTIDE SEQUENCE [LARGE SCALE GENOMIC DNA]</scope>
    <source>
        <strain evidence="9 10">N2SHLJ1</strain>
    </source>
</reference>
<feature type="domain" description="Major facilitator superfamily (MFS) profile" evidence="8">
    <location>
        <begin position="253"/>
        <end position="452"/>
    </location>
</feature>
<evidence type="ECO:0000256" key="5">
    <source>
        <dbReference type="ARBA" id="ARBA00023136"/>
    </source>
</evidence>
<comment type="caution">
    <text evidence="9">The sequence shown here is derived from an EMBL/GenBank/DDBJ whole genome shotgun (WGS) entry which is preliminary data.</text>
</comment>
<feature type="transmembrane region" description="Helical" evidence="7">
    <location>
        <begin position="47"/>
        <end position="69"/>
    </location>
</feature>
<dbReference type="Gene3D" id="1.20.1250.20">
    <property type="entry name" value="MFS general substrate transporter like domains"/>
    <property type="match status" value="1"/>
</dbReference>
<comment type="subcellular location">
    <subcellularLocation>
        <location evidence="1">Cell membrane</location>
        <topology evidence="1">Multi-pass membrane protein</topology>
    </subcellularLocation>
</comment>
<evidence type="ECO:0000259" key="8">
    <source>
        <dbReference type="PROSITE" id="PS50850"/>
    </source>
</evidence>
<dbReference type="GO" id="GO:0005886">
    <property type="term" value="C:plasma membrane"/>
    <property type="evidence" value="ECO:0007669"/>
    <property type="project" value="UniProtKB-SubCell"/>
</dbReference>
<feature type="transmembrane region" description="Helical" evidence="7">
    <location>
        <begin position="81"/>
        <end position="100"/>
    </location>
</feature>
<evidence type="ECO:0000313" key="10">
    <source>
        <dbReference type="Proteomes" id="UP000293142"/>
    </source>
</evidence>